<evidence type="ECO:0000313" key="2">
    <source>
        <dbReference type="Proteomes" id="UP000636960"/>
    </source>
</evidence>
<accession>A0A919K9T8</accession>
<protein>
    <submittedName>
        <fullName evidence="1">Uncharacterized protein</fullName>
    </submittedName>
</protein>
<dbReference type="EMBL" id="BOMV01000144">
    <property type="protein sequence ID" value="GIF02435.1"/>
    <property type="molecule type" value="Genomic_DNA"/>
</dbReference>
<evidence type="ECO:0000313" key="1">
    <source>
        <dbReference type="EMBL" id="GIF02435.1"/>
    </source>
</evidence>
<organism evidence="1 2">
    <name type="scientific">Paractinoplanes rishiriensis</name>
    <dbReference type="NCBI Taxonomy" id="1050105"/>
    <lineage>
        <taxon>Bacteria</taxon>
        <taxon>Bacillati</taxon>
        <taxon>Actinomycetota</taxon>
        <taxon>Actinomycetes</taxon>
        <taxon>Micromonosporales</taxon>
        <taxon>Micromonosporaceae</taxon>
        <taxon>Paractinoplanes</taxon>
    </lineage>
</organism>
<dbReference type="Proteomes" id="UP000636960">
    <property type="component" value="Unassembled WGS sequence"/>
</dbReference>
<gene>
    <name evidence="1" type="ORF">Ari01nite_98990</name>
</gene>
<proteinExistence type="predicted"/>
<name>A0A919K9T8_9ACTN</name>
<sequence length="89" mass="9878">MGITQTIGHLVVGALAPSKISLKSAILFKEREDCILDDAYEFQHVTFAIVGSFKWMKVSDKVAIMPDHRSGILVVDGHIKGMEYDLWAS</sequence>
<comment type="caution">
    <text evidence="1">The sequence shown here is derived from an EMBL/GenBank/DDBJ whole genome shotgun (WGS) entry which is preliminary data.</text>
</comment>
<reference evidence="1" key="1">
    <citation type="submission" date="2021-01" db="EMBL/GenBank/DDBJ databases">
        <title>Whole genome shotgun sequence of Actinoplanes rishiriensis NBRC 108556.</title>
        <authorList>
            <person name="Komaki H."/>
            <person name="Tamura T."/>
        </authorList>
    </citation>
    <scope>NUCLEOTIDE SEQUENCE</scope>
    <source>
        <strain evidence="1">NBRC 108556</strain>
    </source>
</reference>
<keyword evidence="2" id="KW-1185">Reference proteome</keyword>
<dbReference type="AlphaFoldDB" id="A0A919K9T8"/>